<comment type="similarity">
    <text evidence="1">Belongs to the Gfa family.</text>
</comment>
<reference evidence="6 7" key="1">
    <citation type="journal article" date="2008" name="PLoS Genet.">
        <title>Genomic islands in the pathogenic filamentous fungus Aspergillus fumigatus.</title>
        <authorList>
            <person name="Fedorova N.D."/>
            <person name="Khaldi N."/>
            <person name="Joardar V.S."/>
            <person name="Maiti R."/>
            <person name="Amedeo P."/>
            <person name="Anderson M.J."/>
            <person name="Crabtree J."/>
            <person name="Silva J.C."/>
            <person name="Badger J.H."/>
            <person name="Albarraq A."/>
            <person name="Angiuoli S."/>
            <person name="Bussey H."/>
            <person name="Bowyer P."/>
            <person name="Cotty P.J."/>
            <person name="Dyer P.S."/>
            <person name="Egan A."/>
            <person name="Galens K."/>
            <person name="Fraser-Liggett C.M."/>
            <person name="Haas B.J."/>
            <person name="Inman J.M."/>
            <person name="Kent R."/>
            <person name="Lemieux S."/>
            <person name="Malavazi I."/>
            <person name="Orvis J."/>
            <person name="Roemer T."/>
            <person name="Ronning C.M."/>
            <person name="Sundaram J.P."/>
            <person name="Sutton G."/>
            <person name="Turner G."/>
            <person name="Venter J.C."/>
            <person name="White O.R."/>
            <person name="Whitty B.R."/>
            <person name="Youngman P."/>
            <person name="Wolfe K.H."/>
            <person name="Goldman G.H."/>
            <person name="Wortman J.R."/>
            <person name="Jiang B."/>
            <person name="Denning D.W."/>
            <person name="Nierman W.C."/>
        </authorList>
    </citation>
    <scope>NUCLEOTIDE SEQUENCE [LARGE SCALE GENOMIC DNA]</scope>
    <source>
        <strain evidence="7">ATCC 1007 / CBS 513.65 / DSM 816 / NCTC 3887 / NRRL 1</strain>
    </source>
</reference>
<keyword evidence="3" id="KW-0862">Zinc</keyword>
<dbReference type="RefSeq" id="XP_001276687.1">
    <property type="nucleotide sequence ID" value="XM_001276686.1"/>
</dbReference>
<dbReference type="SUPFAM" id="SSF51316">
    <property type="entry name" value="Mss4-like"/>
    <property type="match status" value="1"/>
</dbReference>
<evidence type="ECO:0000259" key="5">
    <source>
        <dbReference type="PROSITE" id="PS51891"/>
    </source>
</evidence>
<dbReference type="AlphaFoldDB" id="A1C4C1"/>
<evidence type="ECO:0000256" key="2">
    <source>
        <dbReference type="ARBA" id="ARBA00022723"/>
    </source>
</evidence>
<gene>
    <name evidence="6" type="ORF">ACLA_059250</name>
</gene>
<keyword evidence="7" id="KW-1185">Reference proteome</keyword>
<dbReference type="InterPro" id="IPR006913">
    <property type="entry name" value="CENP-V/GFA"/>
</dbReference>
<dbReference type="EMBL" id="DS026990">
    <property type="protein sequence ID" value="EAW15261.1"/>
    <property type="molecule type" value="Genomic_DNA"/>
</dbReference>
<evidence type="ECO:0000313" key="6">
    <source>
        <dbReference type="EMBL" id="EAW15261.1"/>
    </source>
</evidence>
<dbReference type="HOGENOM" id="CLU_055491_3_3_1"/>
<evidence type="ECO:0000256" key="1">
    <source>
        <dbReference type="ARBA" id="ARBA00005495"/>
    </source>
</evidence>
<evidence type="ECO:0000313" key="7">
    <source>
        <dbReference type="Proteomes" id="UP000006701"/>
    </source>
</evidence>
<keyword evidence="2" id="KW-0479">Metal-binding</keyword>
<dbReference type="STRING" id="344612.A1C4C1"/>
<dbReference type="Pfam" id="PF04828">
    <property type="entry name" value="GFA"/>
    <property type="match status" value="1"/>
</dbReference>
<dbReference type="VEuPathDB" id="FungiDB:ACLA_059250"/>
<dbReference type="GeneID" id="4708795"/>
<dbReference type="GO" id="GO:0046872">
    <property type="term" value="F:metal ion binding"/>
    <property type="evidence" value="ECO:0007669"/>
    <property type="project" value="UniProtKB-KW"/>
</dbReference>
<organism evidence="6 7">
    <name type="scientific">Aspergillus clavatus (strain ATCC 1007 / CBS 513.65 / DSM 816 / NCTC 3887 / NRRL 1 / QM 1276 / 107)</name>
    <dbReference type="NCBI Taxonomy" id="344612"/>
    <lineage>
        <taxon>Eukaryota</taxon>
        <taxon>Fungi</taxon>
        <taxon>Dikarya</taxon>
        <taxon>Ascomycota</taxon>
        <taxon>Pezizomycotina</taxon>
        <taxon>Eurotiomycetes</taxon>
        <taxon>Eurotiomycetidae</taxon>
        <taxon>Eurotiales</taxon>
        <taxon>Aspergillaceae</taxon>
        <taxon>Aspergillus</taxon>
        <taxon>Aspergillus subgen. Fumigati</taxon>
    </lineage>
</organism>
<protein>
    <recommendedName>
        <fullName evidence="5">CENP-V/GFA domain-containing protein</fullName>
    </recommendedName>
</protein>
<dbReference type="PANTHER" id="PTHR33337">
    <property type="entry name" value="GFA DOMAIN-CONTAINING PROTEIN"/>
    <property type="match status" value="1"/>
</dbReference>
<dbReference type="GO" id="GO:0016846">
    <property type="term" value="F:carbon-sulfur lyase activity"/>
    <property type="evidence" value="ECO:0007669"/>
    <property type="project" value="InterPro"/>
</dbReference>
<dbReference type="eggNOG" id="ENOG502SA0M">
    <property type="taxonomic scope" value="Eukaryota"/>
</dbReference>
<dbReference type="Proteomes" id="UP000006701">
    <property type="component" value="Unassembled WGS sequence"/>
</dbReference>
<evidence type="ECO:0000256" key="3">
    <source>
        <dbReference type="ARBA" id="ARBA00022833"/>
    </source>
</evidence>
<dbReference type="PANTHER" id="PTHR33337:SF40">
    <property type="entry name" value="CENP-V_GFA DOMAIN-CONTAINING PROTEIN-RELATED"/>
    <property type="match status" value="1"/>
</dbReference>
<dbReference type="KEGG" id="act:ACLA_059250"/>
<name>A1C4C1_ASPCL</name>
<dbReference type="OMA" id="CHCDCCK"/>
<sequence>MSYIGRCNCESIRVTLPEKPPTSSICQCTNCKRSSGGVCSIHYMVDEADIKLEDPSSALKTYNDPRSLSGNVVRVQTIGMFANKNSPIMSNSPKAPGKAFVKAALFDMVSPPGRMVFNEKQPEWLKFLDQSGKPI</sequence>
<evidence type="ECO:0000256" key="4">
    <source>
        <dbReference type="ARBA" id="ARBA00023239"/>
    </source>
</evidence>
<dbReference type="PROSITE" id="PS51891">
    <property type="entry name" value="CENP_V_GFA"/>
    <property type="match status" value="1"/>
</dbReference>
<accession>A1C4C1</accession>
<dbReference type="Gene3D" id="3.90.1590.10">
    <property type="entry name" value="glutathione-dependent formaldehyde- activating enzyme (gfa)"/>
    <property type="match status" value="1"/>
</dbReference>
<proteinExistence type="inferred from homology"/>
<feature type="domain" description="CENP-V/GFA" evidence="5">
    <location>
        <begin position="3"/>
        <end position="135"/>
    </location>
</feature>
<dbReference type="InterPro" id="IPR011057">
    <property type="entry name" value="Mss4-like_sf"/>
</dbReference>
<keyword evidence="4" id="KW-0456">Lyase</keyword>
<dbReference type="OrthoDB" id="9985472at2759"/>